<evidence type="ECO:0000313" key="17">
    <source>
        <dbReference type="Proteomes" id="UP000229757"/>
    </source>
</evidence>
<dbReference type="PANTHER" id="PTHR43065:SF10">
    <property type="entry name" value="PEROXIDE STRESS-ACTIVATED HISTIDINE KINASE MAK3"/>
    <property type="match status" value="1"/>
</dbReference>
<dbReference type="Proteomes" id="UP000229757">
    <property type="component" value="Chromosome"/>
</dbReference>
<feature type="domain" description="Histidine kinase" evidence="15">
    <location>
        <begin position="761"/>
        <end position="978"/>
    </location>
</feature>
<keyword evidence="10" id="KW-0067">ATP-binding</keyword>
<gene>
    <name evidence="16" type="primary">cbrA</name>
    <name evidence="16" type="ORF">REIFOR_02595</name>
</gene>
<dbReference type="PANTHER" id="PTHR43065">
    <property type="entry name" value="SENSOR HISTIDINE KINASE"/>
    <property type="match status" value="1"/>
</dbReference>
<evidence type="ECO:0000256" key="2">
    <source>
        <dbReference type="ARBA" id="ARBA00004141"/>
    </source>
</evidence>
<feature type="transmembrane region" description="Helical" evidence="14">
    <location>
        <begin position="71"/>
        <end position="93"/>
    </location>
</feature>
<comment type="similarity">
    <text evidence="3">Belongs to the sodium:solute symporter (SSF) (TC 2.A.21) family.</text>
</comment>
<dbReference type="OrthoDB" id="9764438at2"/>
<keyword evidence="12" id="KW-0902">Two-component regulatory system</keyword>
<evidence type="ECO:0000256" key="8">
    <source>
        <dbReference type="ARBA" id="ARBA00022741"/>
    </source>
</evidence>
<evidence type="ECO:0000256" key="1">
    <source>
        <dbReference type="ARBA" id="ARBA00000085"/>
    </source>
</evidence>
<keyword evidence="17" id="KW-1185">Reference proteome</keyword>
<dbReference type="EC" id="2.7.13.3" evidence="4"/>
<reference evidence="16 17" key="1">
    <citation type="journal article" date="2017" name="Environ. Microbiol.">
        <title>Genomic and physiological analyses of 'Reinekea forsetii' reveal a versatile opportunistic lifestyle during spring algae blooms.</title>
        <authorList>
            <person name="Avci B."/>
            <person name="Hahnke R.L."/>
            <person name="Chafee M."/>
            <person name="Fischer T."/>
            <person name="Gruber-Vodicka H."/>
            <person name="Tegetmeyer H.E."/>
            <person name="Harder J."/>
            <person name="Fuchs B.M."/>
            <person name="Amann R.I."/>
            <person name="Teeling H."/>
        </authorList>
    </citation>
    <scope>NUCLEOTIDE SEQUENCE [LARGE SCALE GENOMIC DNA]</scope>
    <source>
        <strain evidence="16 17">Hel1_31_D35</strain>
    </source>
</reference>
<dbReference type="CDD" id="cd00082">
    <property type="entry name" value="HisKA"/>
    <property type="match status" value="1"/>
</dbReference>
<feature type="transmembrane region" description="Helical" evidence="14">
    <location>
        <begin position="6"/>
        <end position="27"/>
    </location>
</feature>
<dbReference type="Gene3D" id="3.30.565.10">
    <property type="entry name" value="Histidine kinase-like ATPase, C-terminal domain"/>
    <property type="match status" value="1"/>
</dbReference>
<dbReference type="GO" id="GO:0005524">
    <property type="term" value="F:ATP binding"/>
    <property type="evidence" value="ECO:0007669"/>
    <property type="project" value="UniProtKB-KW"/>
</dbReference>
<feature type="transmembrane region" description="Helical" evidence="14">
    <location>
        <begin position="153"/>
        <end position="171"/>
    </location>
</feature>
<evidence type="ECO:0000256" key="9">
    <source>
        <dbReference type="ARBA" id="ARBA00022777"/>
    </source>
</evidence>
<evidence type="ECO:0000256" key="11">
    <source>
        <dbReference type="ARBA" id="ARBA00022989"/>
    </source>
</evidence>
<dbReference type="Pfam" id="PF02518">
    <property type="entry name" value="HATPase_c"/>
    <property type="match status" value="1"/>
</dbReference>
<evidence type="ECO:0000256" key="12">
    <source>
        <dbReference type="ARBA" id="ARBA00023012"/>
    </source>
</evidence>
<accession>A0A2K8KUF8</accession>
<feature type="transmembrane region" description="Helical" evidence="14">
    <location>
        <begin position="319"/>
        <end position="343"/>
    </location>
</feature>
<evidence type="ECO:0000256" key="10">
    <source>
        <dbReference type="ARBA" id="ARBA00022840"/>
    </source>
</evidence>
<dbReference type="InterPro" id="IPR036890">
    <property type="entry name" value="HATPase_C_sf"/>
</dbReference>
<evidence type="ECO:0000259" key="15">
    <source>
        <dbReference type="PROSITE" id="PS50109"/>
    </source>
</evidence>
<comment type="catalytic activity">
    <reaction evidence="1">
        <text>ATP + protein L-histidine = ADP + protein N-phospho-L-histidine.</text>
        <dbReference type="EC" id="2.7.13.3"/>
    </reaction>
</comment>
<keyword evidence="7 14" id="KW-0812">Transmembrane</keyword>
<feature type="transmembrane region" description="Helical" evidence="14">
    <location>
        <begin position="183"/>
        <end position="209"/>
    </location>
</feature>
<dbReference type="SUPFAM" id="SSF55874">
    <property type="entry name" value="ATPase domain of HSP90 chaperone/DNA topoisomerase II/histidine kinase"/>
    <property type="match status" value="1"/>
</dbReference>
<dbReference type="PROSITE" id="PS50109">
    <property type="entry name" value="HIS_KIN"/>
    <property type="match status" value="1"/>
</dbReference>
<keyword evidence="13 14" id="KW-0472">Membrane</keyword>
<proteinExistence type="inferred from homology"/>
<dbReference type="InterPro" id="IPR035965">
    <property type="entry name" value="PAS-like_dom_sf"/>
</dbReference>
<dbReference type="KEGG" id="rfo:REIFOR_02595"/>
<feature type="transmembrane region" description="Helical" evidence="14">
    <location>
        <begin position="39"/>
        <end position="59"/>
    </location>
</feature>
<evidence type="ECO:0000256" key="4">
    <source>
        <dbReference type="ARBA" id="ARBA00012438"/>
    </source>
</evidence>
<dbReference type="GO" id="GO:0022857">
    <property type="term" value="F:transmembrane transporter activity"/>
    <property type="evidence" value="ECO:0007669"/>
    <property type="project" value="InterPro"/>
</dbReference>
<feature type="transmembrane region" description="Helical" evidence="14">
    <location>
        <begin position="374"/>
        <end position="393"/>
    </location>
</feature>
<feature type="transmembrane region" description="Helical" evidence="14">
    <location>
        <begin position="399"/>
        <end position="420"/>
    </location>
</feature>
<dbReference type="Gene3D" id="1.20.1730.10">
    <property type="entry name" value="Sodium/glucose cotransporter"/>
    <property type="match status" value="1"/>
</dbReference>
<keyword evidence="8" id="KW-0547">Nucleotide-binding</keyword>
<evidence type="ECO:0000256" key="13">
    <source>
        <dbReference type="ARBA" id="ARBA00023136"/>
    </source>
</evidence>
<dbReference type="InterPro" id="IPR001734">
    <property type="entry name" value="Na/solute_symporter"/>
</dbReference>
<keyword evidence="9" id="KW-0418">Kinase</keyword>
<organism evidence="16 17">
    <name type="scientific">Reinekea forsetii</name>
    <dbReference type="NCBI Taxonomy" id="1336806"/>
    <lineage>
        <taxon>Bacteria</taxon>
        <taxon>Pseudomonadati</taxon>
        <taxon>Pseudomonadota</taxon>
        <taxon>Gammaproteobacteria</taxon>
        <taxon>Oceanospirillales</taxon>
        <taxon>Saccharospirillaceae</taxon>
        <taxon>Reinekea</taxon>
    </lineage>
</organism>
<dbReference type="SUPFAM" id="SSF47384">
    <property type="entry name" value="Homodimeric domain of signal transducing histidine kinase"/>
    <property type="match status" value="1"/>
</dbReference>
<evidence type="ECO:0000256" key="6">
    <source>
        <dbReference type="ARBA" id="ARBA00022679"/>
    </source>
</evidence>
<dbReference type="Pfam" id="PF00512">
    <property type="entry name" value="HisKA"/>
    <property type="match status" value="1"/>
</dbReference>
<feature type="transmembrane region" description="Helical" evidence="14">
    <location>
        <begin position="239"/>
        <end position="260"/>
    </location>
</feature>
<dbReference type="GO" id="GO:0016020">
    <property type="term" value="C:membrane"/>
    <property type="evidence" value="ECO:0007669"/>
    <property type="project" value="UniProtKB-SubCell"/>
</dbReference>
<dbReference type="AlphaFoldDB" id="A0A2K8KUF8"/>
<name>A0A2K8KUF8_9GAMM</name>
<feature type="transmembrane region" description="Helical" evidence="14">
    <location>
        <begin position="114"/>
        <end position="133"/>
    </location>
</feature>
<dbReference type="InterPro" id="IPR003661">
    <property type="entry name" value="HisK_dim/P_dom"/>
</dbReference>
<dbReference type="RefSeq" id="WP_100257956.1">
    <property type="nucleotide sequence ID" value="NZ_CP011797.1"/>
</dbReference>
<dbReference type="EMBL" id="CP011797">
    <property type="protein sequence ID" value="ATX77719.1"/>
    <property type="molecule type" value="Genomic_DNA"/>
</dbReference>
<dbReference type="PRINTS" id="PR00344">
    <property type="entry name" value="BCTRLSENSOR"/>
</dbReference>
<dbReference type="InterPro" id="IPR004358">
    <property type="entry name" value="Sig_transdc_His_kin-like_C"/>
</dbReference>
<keyword evidence="11 14" id="KW-1133">Transmembrane helix</keyword>
<dbReference type="InterPro" id="IPR038377">
    <property type="entry name" value="Na/Glc_symporter_sf"/>
</dbReference>
<dbReference type="SMART" id="SM00388">
    <property type="entry name" value="HisKA"/>
    <property type="match status" value="1"/>
</dbReference>
<protein>
    <recommendedName>
        <fullName evidence="4">histidine kinase</fullName>
        <ecNumber evidence="4">2.7.13.3</ecNumber>
    </recommendedName>
</protein>
<feature type="transmembrane region" description="Helical" evidence="14">
    <location>
        <begin position="427"/>
        <end position="449"/>
    </location>
</feature>
<keyword evidence="5" id="KW-0597">Phosphoprotein</keyword>
<comment type="subcellular location">
    <subcellularLocation>
        <location evidence="2">Membrane</location>
        <topology evidence="2">Multi-pass membrane protein</topology>
    </subcellularLocation>
</comment>
<evidence type="ECO:0000313" key="16">
    <source>
        <dbReference type="EMBL" id="ATX77719.1"/>
    </source>
</evidence>
<sequence>MTFHWGYLVLAALLYLSALFLVVYFAEKGKIAERLIKHPLVYVLAFGVSCSSWAFYGSVGMAYELQHGYMAFYVGLSILLLFSAIVIRPLFNLAKNYQLSSLADLFAFRYRSRWVGLLTAAGVFLAVLPLLALQIQAITDVIIILDPRAHTRLIAGLISVILLYMTILFGTRSIRPSEKHPGLIFALALEALFKLAIFLLLGGLAVYQIGGGLNSMQEWVKMTPLTFNSINPDLKMTQWFSLLLLFVTAPLVLPHLFQILFRENSQPNRLRLITWAAPIYLLLMALPVLPIMWAGIRTGSNLSPEYFTLSIGMSLDSAFLVWLTYLGGLSAASGVTIIAALALSSMLLNHLVLPFYSPSVNVDIYRWLIWTRRLLIGLVFCSIYGFYLFLNQVQNQSTLLITAYTGLLQMAPGLIGLLFWSKANRKGFMAGVGMGLGSWLVMQLSPVLIDSLLVQGRMPLQFALDNNHWSEVVYISFGLNALTFFFVSLLTKTSPEEKNSAEICVISSVDRRQRFPLRAKNAREFIDSLIKPLGQVMAEREVRRALAQLKFDLSEYRPYALRRLRDTLEANLSGMMGPSVAQAMVSRYLPYDLVASTRSDDIHYLEQNLDNYHYQLTGMSAELDRLRRHHRDTLYRLPIGVCSLTVDGEILLWNEWMVHLTGISEERAIGAKIDLLPGKWYDLIGSFIKGSEEKITIEQDDPADLARKRWYSLHRTQFGRASSDLNEGIIVLLEDETEYKMLEAELVHSERLASIGQLAAGVAHEIGNPITGIDCLAQDLKYAESSAEVEQIAQQIRHEADRVTKIVRSLVNFSHAGDQKGKADHYPHSLAAIVQDAIDLLSLSRDDKQIIFVNDIDPSLELMCEPQRLSQVFINLLGNARDASPTREKVIVSARTEDKRETLNVTVTDRGTGISADIMDHIFDPFFTTKEVGKGTGLGLFLSYTIIEEHYGHIGVESPAFLVEDIGTRFTIRLPLHLNVTSGNTNIE</sequence>
<dbReference type="Gene3D" id="3.30.450.20">
    <property type="entry name" value="PAS domain"/>
    <property type="match status" value="1"/>
</dbReference>
<dbReference type="SMART" id="SM00387">
    <property type="entry name" value="HATPase_c"/>
    <property type="match status" value="1"/>
</dbReference>
<evidence type="ECO:0000256" key="5">
    <source>
        <dbReference type="ARBA" id="ARBA00022553"/>
    </source>
</evidence>
<dbReference type="InterPro" id="IPR003594">
    <property type="entry name" value="HATPase_dom"/>
</dbReference>
<dbReference type="PROSITE" id="PS50283">
    <property type="entry name" value="NA_SOLUT_SYMP_3"/>
    <property type="match status" value="1"/>
</dbReference>
<dbReference type="Gene3D" id="1.10.287.130">
    <property type="match status" value="1"/>
</dbReference>
<evidence type="ECO:0000256" key="7">
    <source>
        <dbReference type="ARBA" id="ARBA00022692"/>
    </source>
</evidence>
<dbReference type="InterPro" id="IPR036097">
    <property type="entry name" value="HisK_dim/P_sf"/>
</dbReference>
<feature type="transmembrane region" description="Helical" evidence="14">
    <location>
        <begin position="272"/>
        <end position="296"/>
    </location>
</feature>
<evidence type="ECO:0000256" key="14">
    <source>
        <dbReference type="SAM" id="Phobius"/>
    </source>
</evidence>
<dbReference type="SUPFAM" id="SSF55785">
    <property type="entry name" value="PYP-like sensor domain (PAS domain)"/>
    <property type="match status" value="1"/>
</dbReference>
<dbReference type="InterPro" id="IPR005467">
    <property type="entry name" value="His_kinase_dom"/>
</dbReference>
<dbReference type="GO" id="GO:0000155">
    <property type="term" value="F:phosphorelay sensor kinase activity"/>
    <property type="evidence" value="ECO:0007669"/>
    <property type="project" value="InterPro"/>
</dbReference>
<evidence type="ECO:0000256" key="3">
    <source>
        <dbReference type="ARBA" id="ARBA00006434"/>
    </source>
</evidence>
<keyword evidence="6" id="KW-0808">Transferase</keyword>